<feature type="signal peptide" evidence="1">
    <location>
        <begin position="1"/>
        <end position="34"/>
    </location>
</feature>
<reference evidence="2" key="1">
    <citation type="submission" date="2024-06" db="EMBL/GenBank/DDBJ databases">
        <authorList>
            <person name="Coelho C."/>
            <person name="Bento M."/>
            <person name="Garcia E."/>
            <person name="Camelo A."/>
            <person name="Brandao I."/>
            <person name="Espirito Santo C."/>
            <person name="Trovao J."/>
            <person name="Verissimo A."/>
            <person name="Costa J."/>
            <person name="Tiago I."/>
        </authorList>
    </citation>
    <scope>NUCLEOTIDE SEQUENCE</scope>
    <source>
        <strain evidence="2">KWT182</strain>
    </source>
</reference>
<name>A0AAU7QEV2_9GAMM</name>
<proteinExistence type="predicted"/>
<organism evidence="2">
    <name type="scientific">Acerihabitans sp. KWT182</name>
    <dbReference type="NCBI Taxonomy" id="3157919"/>
    <lineage>
        <taxon>Bacteria</taxon>
        <taxon>Pseudomonadati</taxon>
        <taxon>Pseudomonadota</taxon>
        <taxon>Gammaproteobacteria</taxon>
        <taxon>Enterobacterales</taxon>
        <taxon>Pectobacteriaceae</taxon>
        <taxon>Acerihabitans</taxon>
    </lineage>
</organism>
<evidence type="ECO:0000313" key="2">
    <source>
        <dbReference type="EMBL" id="XBS71579.1"/>
    </source>
</evidence>
<evidence type="ECO:0000256" key="1">
    <source>
        <dbReference type="SAM" id="SignalP"/>
    </source>
</evidence>
<accession>A0AAU7QEV2</accession>
<gene>
    <name evidence="2" type="ORF">ABK905_12035</name>
</gene>
<feature type="chain" id="PRO_5043347066" description="DUF5666 domain-containing protein" evidence="1">
    <location>
        <begin position="35"/>
        <end position="218"/>
    </location>
</feature>
<dbReference type="EMBL" id="CP157947">
    <property type="protein sequence ID" value="XBS71579.1"/>
    <property type="molecule type" value="Genomic_DNA"/>
</dbReference>
<evidence type="ECO:0008006" key="3">
    <source>
        <dbReference type="Google" id="ProtNLM"/>
    </source>
</evidence>
<dbReference type="AlphaFoldDB" id="A0AAU7QEV2"/>
<protein>
    <recommendedName>
        <fullName evidence="3">DUF5666 domain-containing protein</fullName>
    </recommendedName>
</protein>
<sequence>MARLQFLTTRFSPARVLMSAVAGVLVLGAVAAQAADAPAKPMMAIRGTITQISGDQLQVTDRRGQLHTATLTDKTTVAAVSQGKISDIKPDSFIGTAAAPQPDGTLKALEVHVFDPSLRGSGEGFRPWQGADGKIGTMTNGTVGTLVNANGRTMTVKYQNGEKKVIVPDDVPIVTLSPGNRSQLVQGAHVIVFPAPGSATPLVAGRIVAGVNGTVPPM</sequence>
<keyword evidence="1" id="KW-0732">Signal</keyword>